<dbReference type="Proteomes" id="UP000619238">
    <property type="component" value="Unassembled WGS sequence"/>
</dbReference>
<accession>A0ABR7QEX0</accession>
<name>A0ABR7QEX0_9FLAO</name>
<comment type="caution">
    <text evidence="1">The sequence shown here is derived from an EMBL/GenBank/DDBJ whole genome shotgun (WGS) entry which is preliminary data.</text>
</comment>
<reference evidence="1 2" key="1">
    <citation type="submission" date="2020-07" db="EMBL/GenBank/DDBJ databases">
        <title>Description of Kordia aestuariivivens sp. nov., isolated from a tidal flat.</title>
        <authorList>
            <person name="Park S."/>
            <person name="Yoon J.-H."/>
        </authorList>
    </citation>
    <scope>NUCLEOTIDE SEQUENCE [LARGE SCALE GENOMIC DNA]</scope>
    <source>
        <strain evidence="1 2">YSTF-M3</strain>
    </source>
</reference>
<gene>
    <name evidence="1" type="ORF">H2O64_20620</name>
</gene>
<dbReference type="RefSeq" id="WP_187564134.1">
    <property type="nucleotide sequence ID" value="NZ_JACGWS010000016.1"/>
</dbReference>
<proteinExistence type="predicted"/>
<evidence type="ECO:0008006" key="3">
    <source>
        <dbReference type="Google" id="ProtNLM"/>
    </source>
</evidence>
<keyword evidence="2" id="KW-1185">Reference proteome</keyword>
<organism evidence="1 2">
    <name type="scientific">Kordia aestuariivivens</name>
    <dbReference type="NCBI Taxonomy" id="2759037"/>
    <lineage>
        <taxon>Bacteria</taxon>
        <taxon>Pseudomonadati</taxon>
        <taxon>Bacteroidota</taxon>
        <taxon>Flavobacteriia</taxon>
        <taxon>Flavobacteriales</taxon>
        <taxon>Flavobacteriaceae</taxon>
        <taxon>Kordia</taxon>
    </lineage>
</organism>
<protein>
    <recommendedName>
        <fullName evidence="3">Natural product</fullName>
    </recommendedName>
</protein>
<dbReference type="EMBL" id="JACGWS010000016">
    <property type="protein sequence ID" value="MBC8757089.1"/>
    <property type="molecule type" value="Genomic_DNA"/>
</dbReference>
<evidence type="ECO:0000313" key="1">
    <source>
        <dbReference type="EMBL" id="MBC8757089.1"/>
    </source>
</evidence>
<sequence>MKKKNFKSLELNKKSISSLKEQEEIKGKGILTYADTCYLCTGLAGSCWCNLTVTGCPTER</sequence>
<evidence type="ECO:0000313" key="2">
    <source>
        <dbReference type="Proteomes" id="UP000619238"/>
    </source>
</evidence>